<dbReference type="AlphaFoldDB" id="A0AAW2ZJ83"/>
<keyword evidence="6" id="KW-0436">Ligase</keyword>
<dbReference type="Gene3D" id="3.40.50.800">
    <property type="entry name" value="Anticodon-binding domain"/>
    <property type="match status" value="1"/>
</dbReference>
<accession>A0AAW2ZJ83</accession>
<dbReference type="GO" id="GO:0005524">
    <property type="term" value="F:ATP binding"/>
    <property type="evidence" value="ECO:0007669"/>
    <property type="project" value="UniProtKB-KW"/>
</dbReference>
<keyword evidence="5" id="KW-0963">Cytoplasm</keyword>
<dbReference type="FunFam" id="3.30.930.10:FF:000010">
    <property type="entry name" value="Glycyl-tRNA synthetase 1"/>
    <property type="match status" value="1"/>
</dbReference>
<dbReference type="PRINTS" id="PR01043">
    <property type="entry name" value="TRNASYNTHGLY"/>
</dbReference>
<keyword evidence="10" id="KW-0030">Aminoacyl-tRNA synthetase</keyword>
<sequence>MSEHQKDKVSSVERFNQLSTTLQDTKKTLNTALEEIKVLKSSVESKEQNKDRITDLGKEITALQAQVNSLTKEWRKADPDRLHIDRKEFDGLLNRRSFVIPSFEIYGQTAGLYDYGPPACAVKTNVLNLWRQHFVLSENMLEVDCVCLTPEPVFKASGHVERFTDFMVKDEANGECYRADKLLEEFCDSQLSDPNISQTLSDELTLVKKHIDSYGEKELGQHIVKYNILSEAGNKLSDPYRYNLMFSTPIGPTGKITGYLRPETAQGIFVNFKMLYDYNGNRMPFAGATVGQAFRNEISPRSGLLRVREFTLAEVEHFCHPDDKSHPKYDSVKNVVVKLLSREAQTAGQAASEQTIQQAMANKNILNETHAYFIARTQLFLLECGVLPTGLRFRQHLSTEMAHYASDCWDAELLTSYGWIECVGIADRSCFDLEQHTKHAKVDLTAYELFSEPKLSTTIDANLDKKKMSTLYGKKTGAIIKQVNSLGQVDRQAYKSKLESQGQVNVTIDDGEVISLNKDVLTFTEKQVRTNGRNYVPSVIEPSFGIGRIIYCVLEHSYWVRKTIGGADEEKGVPRAVLSLPPTIAPYKAAVLPIQHNDKEYIKVTNQVISNLTKNTISYRVDTSGQSIGRRYCRCDDIGIPYVITVDSQSVDASDASVTLRERDSCEQLRVPIHEIADVIAQLVNHQTSWNDTKEKYPTQKQTASEQVGKGK</sequence>
<dbReference type="SUPFAM" id="SSF52954">
    <property type="entry name" value="Class II aaRS ABD-related"/>
    <property type="match status" value="1"/>
</dbReference>
<dbReference type="NCBIfam" id="TIGR00389">
    <property type="entry name" value="glyS_dimeric"/>
    <property type="match status" value="1"/>
</dbReference>
<dbReference type="GO" id="GO:0005739">
    <property type="term" value="C:mitochondrion"/>
    <property type="evidence" value="ECO:0007669"/>
    <property type="project" value="TreeGrafter"/>
</dbReference>
<name>A0AAW2ZJ83_9EUKA</name>
<dbReference type="InterPro" id="IPR002315">
    <property type="entry name" value="tRNA-synt_gly"/>
</dbReference>
<keyword evidence="16" id="KW-1185">Reference proteome</keyword>
<evidence type="ECO:0000313" key="16">
    <source>
        <dbReference type="Proteomes" id="UP001431209"/>
    </source>
</evidence>
<evidence type="ECO:0000313" key="15">
    <source>
        <dbReference type="EMBL" id="KAL0489394.1"/>
    </source>
</evidence>
<evidence type="ECO:0000256" key="6">
    <source>
        <dbReference type="ARBA" id="ARBA00022598"/>
    </source>
</evidence>
<evidence type="ECO:0000256" key="12">
    <source>
        <dbReference type="SAM" id="Coils"/>
    </source>
</evidence>
<dbReference type="InterPro" id="IPR006195">
    <property type="entry name" value="aa-tRNA-synth_II"/>
</dbReference>
<dbReference type="CDD" id="cd00774">
    <property type="entry name" value="GlyRS-like_core"/>
    <property type="match status" value="1"/>
</dbReference>
<keyword evidence="7" id="KW-0547">Nucleotide-binding</keyword>
<proteinExistence type="inferred from homology"/>
<gene>
    <name evidence="15" type="ORF">AKO1_010682</name>
</gene>
<keyword evidence="8" id="KW-0067">ATP-binding</keyword>
<keyword evidence="12" id="KW-0175">Coiled coil</keyword>
<comment type="subcellular location">
    <subcellularLocation>
        <location evidence="1">Cytoplasm</location>
    </subcellularLocation>
</comment>
<feature type="region of interest" description="Disordered" evidence="13">
    <location>
        <begin position="691"/>
        <end position="712"/>
    </location>
</feature>
<dbReference type="PANTHER" id="PTHR10745">
    <property type="entry name" value="GLYCYL-TRNA SYNTHETASE/DNA POLYMERASE SUBUNIT GAMMA-2"/>
    <property type="match status" value="1"/>
</dbReference>
<evidence type="ECO:0000256" key="7">
    <source>
        <dbReference type="ARBA" id="ARBA00022741"/>
    </source>
</evidence>
<evidence type="ECO:0000256" key="3">
    <source>
        <dbReference type="ARBA" id="ARBA00011738"/>
    </source>
</evidence>
<feature type="domain" description="Aminoacyl-transfer RNA synthetases class-II family profile" evidence="14">
    <location>
        <begin position="259"/>
        <end position="574"/>
    </location>
</feature>
<dbReference type="FunFam" id="3.30.930.10:FF:000158">
    <property type="entry name" value="Glycyl-tRNA synthetase"/>
    <property type="match status" value="1"/>
</dbReference>
<evidence type="ECO:0000256" key="11">
    <source>
        <dbReference type="ARBA" id="ARBA00030057"/>
    </source>
</evidence>
<dbReference type="InterPro" id="IPR027031">
    <property type="entry name" value="Gly-tRNA_synthase/POLG2"/>
</dbReference>
<dbReference type="InterPro" id="IPR002314">
    <property type="entry name" value="aa-tRNA-synt_IIb"/>
</dbReference>
<evidence type="ECO:0000256" key="4">
    <source>
        <dbReference type="ARBA" id="ARBA00012829"/>
    </source>
</evidence>
<dbReference type="InterPro" id="IPR045864">
    <property type="entry name" value="aa-tRNA-synth_II/BPL/LPL"/>
</dbReference>
<dbReference type="FunFam" id="3.40.50.800:FF:000004">
    <property type="entry name" value="Glycine--tRNA ligase 2"/>
    <property type="match status" value="1"/>
</dbReference>
<comment type="caution">
    <text evidence="15">The sequence shown here is derived from an EMBL/GenBank/DDBJ whole genome shotgun (WGS) entry which is preliminary data.</text>
</comment>
<dbReference type="Gene3D" id="3.30.930.10">
    <property type="entry name" value="Bira Bifunctional Protein, Domain 2"/>
    <property type="match status" value="1"/>
</dbReference>
<dbReference type="NCBIfam" id="NF003211">
    <property type="entry name" value="PRK04173.1"/>
    <property type="match status" value="1"/>
</dbReference>
<dbReference type="GO" id="GO:0004820">
    <property type="term" value="F:glycine-tRNA ligase activity"/>
    <property type="evidence" value="ECO:0007669"/>
    <property type="project" value="UniProtKB-EC"/>
</dbReference>
<dbReference type="SUPFAM" id="SSF55681">
    <property type="entry name" value="Class II aaRS and biotin synthetases"/>
    <property type="match status" value="1"/>
</dbReference>
<feature type="coiled-coil region" evidence="12">
    <location>
        <begin position="22"/>
        <end position="73"/>
    </location>
</feature>
<evidence type="ECO:0000259" key="14">
    <source>
        <dbReference type="PROSITE" id="PS50862"/>
    </source>
</evidence>
<dbReference type="GO" id="GO:0070150">
    <property type="term" value="P:mitochondrial glycyl-tRNA aminoacylation"/>
    <property type="evidence" value="ECO:0007669"/>
    <property type="project" value="TreeGrafter"/>
</dbReference>
<dbReference type="Pfam" id="PF03129">
    <property type="entry name" value="HGTP_anticodon"/>
    <property type="match status" value="1"/>
</dbReference>
<comment type="similarity">
    <text evidence="2">Belongs to the class-II aminoacyl-tRNA synthetase family.</text>
</comment>
<dbReference type="Pfam" id="PF00587">
    <property type="entry name" value="tRNA-synt_2b"/>
    <property type="match status" value="1"/>
</dbReference>
<dbReference type="EMBL" id="JAOPGA020001554">
    <property type="protein sequence ID" value="KAL0489394.1"/>
    <property type="molecule type" value="Genomic_DNA"/>
</dbReference>
<comment type="subunit">
    <text evidence="3">Homodimer.</text>
</comment>
<dbReference type="PANTHER" id="PTHR10745:SF0">
    <property type="entry name" value="GLYCINE--TRNA LIGASE"/>
    <property type="match status" value="1"/>
</dbReference>
<dbReference type="InterPro" id="IPR033731">
    <property type="entry name" value="GlyRS-like_core"/>
</dbReference>
<evidence type="ECO:0000256" key="5">
    <source>
        <dbReference type="ARBA" id="ARBA00022490"/>
    </source>
</evidence>
<dbReference type="EC" id="6.1.1.14" evidence="4"/>
<keyword evidence="9" id="KW-0648">Protein biosynthesis</keyword>
<evidence type="ECO:0000256" key="8">
    <source>
        <dbReference type="ARBA" id="ARBA00022840"/>
    </source>
</evidence>
<evidence type="ECO:0000256" key="10">
    <source>
        <dbReference type="ARBA" id="ARBA00023146"/>
    </source>
</evidence>
<evidence type="ECO:0000256" key="9">
    <source>
        <dbReference type="ARBA" id="ARBA00022917"/>
    </source>
</evidence>
<dbReference type="InterPro" id="IPR036621">
    <property type="entry name" value="Anticodon-bd_dom_sf"/>
</dbReference>
<evidence type="ECO:0000256" key="1">
    <source>
        <dbReference type="ARBA" id="ARBA00004496"/>
    </source>
</evidence>
<dbReference type="PROSITE" id="PS50862">
    <property type="entry name" value="AA_TRNA_LIGASE_II"/>
    <property type="match status" value="1"/>
</dbReference>
<dbReference type="Gene3D" id="3.30.40.230">
    <property type="match status" value="1"/>
</dbReference>
<dbReference type="FunFam" id="3.30.40.230:FF:000001">
    <property type="entry name" value="Glycine--tRNA ligase"/>
    <property type="match status" value="1"/>
</dbReference>
<dbReference type="Proteomes" id="UP001431209">
    <property type="component" value="Unassembled WGS sequence"/>
</dbReference>
<reference evidence="15 16" key="1">
    <citation type="submission" date="2024-03" db="EMBL/GenBank/DDBJ databases">
        <title>The Acrasis kona genome and developmental transcriptomes reveal deep origins of eukaryotic multicellular pathways.</title>
        <authorList>
            <person name="Sheikh S."/>
            <person name="Fu C.-J."/>
            <person name="Brown M.W."/>
            <person name="Baldauf S.L."/>
        </authorList>
    </citation>
    <scope>NUCLEOTIDE SEQUENCE [LARGE SCALE GENOMIC DNA]</scope>
    <source>
        <strain evidence="15 16">ATCC MYA-3509</strain>
    </source>
</reference>
<evidence type="ECO:0000256" key="13">
    <source>
        <dbReference type="SAM" id="MobiDB-lite"/>
    </source>
</evidence>
<organism evidence="15 16">
    <name type="scientific">Acrasis kona</name>
    <dbReference type="NCBI Taxonomy" id="1008807"/>
    <lineage>
        <taxon>Eukaryota</taxon>
        <taxon>Discoba</taxon>
        <taxon>Heterolobosea</taxon>
        <taxon>Tetramitia</taxon>
        <taxon>Eutetramitia</taxon>
        <taxon>Acrasidae</taxon>
        <taxon>Acrasis</taxon>
    </lineage>
</organism>
<dbReference type="InterPro" id="IPR004154">
    <property type="entry name" value="Anticodon-bd"/>
</dbReference>
<protein>
    <recommendedName>
        <fullName evidence="4">glycine--tRNA ligase</fullName>
        <ecNumber evidence="4">6.1.1.14</ecNumber>
    </recommendedName>
    <alternativeName>
        <fullName evidence="11">Diadenosine tetraphosphate synthetase</fullName>
    </alternativeName>
</protein>
<evidence type="ECO:0000256" key="2">
    <source>
        <dbReference type="ARBA" id="ARBA00008226"/>
    </source>
</evidence>